<evidence type="ECO:0000313" key="1">
    <source>
        <dbReference type="EMBL" id="KAI3752444.1"/>
    </source>
</evidence>
<name>A0ACB9E0H8_CICIN</name>
<reference evidence="1 2" key="2">
    <citation type="journal article" date="2022" name="Mol. Ecol. Resour.">
        <title>The genomes of chicory, endive, great burdock and yacon provide insights into Asteraceae paleo-polyploidization history and plant inulin production.</title>
        <authorList>
            <person name="Fan W."/>
            <person name="Wang S."/>
            <person name="Wang H."/>
            <person name="Wang A."/>
            <person name="Jiang F."/>
            <person name="Liu H."/>
            <person name="Zhao H."/>
            <person name="Xu D."/>
            <person name="Zhang Y."/>
        </authorList>
    </citation>
    <scope>NUCLEOTIDE SEQUENCE [LARGE SCALE GENOMIC DNA]</scope>
    <source>
        <strain evidence="2">cv. Punajuju</strain>
        <tissue evidence="1">Leaves</tissue>
    </source>
</reference>
<comment type="caution">
    <text evidence="1">The sequence shown here is derived from an EMBL/GenBank/DDBJ whole genome shotgun (WGS) entry which is preliminary data.</text>
</comment>
<dbReference type="Proteomes" id="UP001055811">
    <property type="component" value="Linkage Group LG04"/>
</dbReference>
<keyword evidence="2" id="KW-1185">Reference proteome</keyword>
<accession>A0ACB9E0H8</accession>
<sequence>MTKHASQDKKSSVGGDDVETDDVVVSMEQEKSMTMDFSKDGKCKPLGVETGKYDVVSMKARHEHWLVVSLDSESGEEEEEEEEEDVNGLPIVGHKMQPLTIFDYAVPAFLAPYASRYFENLRLERVRSQGPSTSPQDVVTSDRKGAHPHSCDGKRSRRARKRARFRY</sequence>
<proteinExistence type="predicted"/>
<dbReference type="EMBL" id="CM042012">
    <property type="protein sequence ID" value="KAI3752444.1"/>
    <property type="molecule type" value="Genomic_DNA"/>
</dbReference>
<evidence type="ECO:0000313" key="2">
    <source>
        <dbReference type="Proteomes" id="UP001055811"/>
    </source>
</evidence>
<gene>
    <name evidence="1" type="ORF">L2E82_24476</name>
</gene>
<protein>
    <submittedName>
        <fullName evidence="1">Uncharacterized protein</fullName>
    </submittedName>
</protein>
<reference evidence="2" key="1">
    <citation type="journal article" date="2022" name="Mol. Ecol. Resour.">
        <title>The genomes of chicory, endive, great burdock and yacon provide insights into Asteraceae palaeo-polyploidization history and plant inulin production.</title>
        <authorList>
            <person name="Fan W."/>
            <person name="Wang S."/>
            <person name="Wang H."/>
            <person name="Wang A."/>
            <person name="Jiang F."/>
            <person name="Liu H."/>
            <person name="Zhao H."/>
            <person name="Xu D."/>
            <person name="Zhang Y."/>
        </authorList>
    </citation>
    <scope>NUCLEOTIDE SEQUENCE [LARGE SCALE GENOMIC DNA]</scope>
    <source>
        <strain evidence="2">cv. Punajuju</strain>
    </source>
</reference>
<organism evidence="1 2">
    <name type="scientific">Cichorium intybus</name>
    <name type="common">Chicory</name>
    <dbReference type="NCBI Taxonomy" id="13427"/>
    <lineage>
        <taxon>Eukaryota</taxon>
        <taxon>Viridiplantae</taxon>
        <taxon>Streptophyta</taxon>
        <taxon>Embryophyta</taxon>
        <taxon>Tracheophyta</taxon>
        <taxon>Spermatophyta</taxon>
        <taxon>Magnoliopsida</taxon>
        <taxon>eudicotyledons</taxon>
        <taxon>Gunneridae</taxon>
        <taxon>Pentapetalae</taxon>
        <taxon>asterids</taxon>
        <taxon>campanulids</taxon>
        <taxon>Asterales</taxon>
        <taxon>Asteraceae</taxon>
        <taxon>Cichorioideae</taxon>
        <taxon>Cichorieae</taxon>
        <taxon>Cichoriinae</taxon>
        <taxon>Cichorium</taxon>
    </lineage>
</organism>